<sequence>MWSRHPPPFLARTDRVCGSHARDDLGPTNDLEPRKDMGRKGMRMEDGGWRGPVRAGQVGGEDMMRRMIHQPKLLALMICVNEKLSYARFFLALPQQQQGGKQRADE</sequence>
<proteinExistence type="predicted"/>
<gene>
    <name evidence="2" type="ORF">ACJRO7_025834</name>
</gene>
<comment type="caution">
    <text evidence="2">The sequence shown here is derived from an EMBL/GenBank/DDBJ whole genome shotgun (WGS) entry which is preliminary data.</text>
</comment>
<feature type="region of interest" description="Disordered" evidence="1">
    <location>
        <begin position="1"/>
        <end position="55"/>
    </location>
</feature>
<reference evidence="2 3" key="1">
    <citation type="submission" date="2024-11" db="EMBL/GenBank/DDBJ databases">
        <title>Chromosome-level genome assembly of Eucalyptus globulus Labill. provides insights into its genome evolution.</title>
        <authorList>
            <person name="Li X."/>
        </authorList>
    </citation>
    <scope>NUCLEOTIDE SEQUENCE [LARGE SCALE GENOMIC DNA]</scope>
    <source>
        <strain evidence="2">CL2024</strain>
        <tissue evidence="2">Fresh tender leaves</tissue>
    </source>
</reference>
<organism evidence="2 3">
    <name type="scientific">Eucalyptus globulus</name>
    <name type="common">Tasmanian blue gum</name>
    <dbReference type="NCBI Taxonomy" id="34317"/>
    <lineage>
        <taxon>Eukaryota</taxon>
        <taxon>Viridiplantae</taxon>
        <taxon>Streptophyta</taxon>
        <taxon>Embryophyta</taxon>
        <taxon>Tracheophyta</taxon>
        <taxon>Spermatophyta</taxon>
        <taxon>Magnoliopsida</taxon>
        <taxon>eudicotyledons</taxon>
        <taxon>Gunneridae</taxon>
        <taxon>Pentapetalae</taxon>
        <taxon>rosids</taxon>
        <taxon>malvids</taxon>
        <taxon>Myrtales</taxon>
        <taxon>Myrtaceae</taxon>
        <taxon>Myrtoideae</taxon>
        <taxon>Eucalypteae</taxon>
        <taxon>Eucalyptus</taxon>
    </lineage>
</organism>
<accession>A0ABD3KBE1</accession>
<evidence type="ECO:0000313" key="2">
    <source>
        <dbReference type="EMBL" id="KAL3736963.1"/>
    </source>
</evidence>
<dbReference type="AlphaFoldDB" id="A0ABD3KBE1"/>
<dbReference type="Proteomes" id="UP001634007">
    <property type="component" value="Unassembled WGS sequence"/>
</dbReference>
<keyword evidence="3" id="KW-1185">Reference proteome</keyword>
<feature type="compositionally biased region" description="Basic and acidic residues" evidence="1">
    <location>
        <begin position="12"/>
        <end position="48"/>
    </location>
</feature>
<evidence type="ECO:0000313" key="3">
    <source>
        <dbReference type="Proteomes" id="UP001634007"/>
    </source>
</evidence>
<dbReference type="EMBL" id="JBJKBG010000006">
    <property type="protein sequence ID" value="KAL3736963.1"/>
    <property type="molecule type" value="Genomic_DNA"/>
</dbReference>
<protein>
    <submittedName>
        <fullName evidence="2">Uncharacterized protein</fullName>
    </submittedName>
</protein>
<name>A0ABD3KBE1_EUCGL</name>
<evidence type="ECO:0000256" key="1">
    <source>
        <dbReference type="SAM" id="MobiDB-lite"/>
    </source>
</evidence>